<dbReference type="RefSeq" id="WP_317228036.1">
    <property type="nucleotide sequence ID" value="NZ_JAWJEJ010000002.1"/>
</dbReference>
<accession>A0ABU3YBU6</accession>
<name>A0ABU3YBU6_9SPHN</name>
<dbReference type="Proteomes" id="UP001273531">
    <property type="component" value="Unassembled WGS sequence"/>
</dbReference>
<evidence type="ECO:0000313" key="5">
    <source>
        <dbReference type="EMBL" id="MDV3458869.1"/>
    </source>
</evidence>
<feature type="compositionally biased region" description="Pro residues" evidence="3">
    <location>
        <begin position="182"/>
        <end position="192"/>
    </location>
</feature>
<feature type="DNA-binding region" description="H-T-H motif" evidence="2">
    <location>
        <begin position="32"/>
        <end position="51"/>
    </location>
</feature>
<organism evidence="5 6">
    <name type="scientific">Sphingomonas agrestis</name>
    <dbReference type="NCBI Taxonomy" id="3080540"/>
    <lineage>
        <taxon>Bacteria</taxon>
        <taxon>Pseudomonadati</taxon>
        <taxon>Pseudomonadota</taxon>
        <taxon>Alphaproteobacteria</taxon>
        <taxon>Sphingomonadales</taxon>
        <taxon>Sphingomonadaceae</taxon>
        <taxon>Sphingomonas</taxon>
    </lineage>
</organism>
<dbReference type="InterPro" id="IPR050624">
    <property type="entry name" value="HTH-type_Tx_Regulator"/>
</dbReference>
<evidence type="ECO:0000256" key="2">
    <source>
        <dbReference type="PROSITE-ProRule" id="PRU00335"/>
    </source>
</evidence>
<dbReference type="Gene3D" id="1.10.357.10">
    <property type="entry name" value="Tetracycline Repressor, domain 2"/>
    <property type="match status" value="1"/>
</dbReference>
<dbReference type="Pfam" id="PF00440">
    <property type="entry name" value="TetR_N"/>
    <property type="match status" value="1"/>
</dbReference>
<dbReference type="EMBL" id="JAWJEJ010000002">
    <property type="protein sequence ID" value="MDV3458869.1"/>
    <property type="molecule type" value="Genomic_DNA"/>
</dbReference>
<keyword evidence="1 2" id="KW-0238">DNA-binding</keyword>
<dbReference type="InterPro" id="IPR001647">
    <property type="entry name" value="HTH_TetR"/>
</dbReference>
<dbReference type="InterPro" id="IPR009057">
    <property type="entry name" value="Homeodomain-like_sf"/>
</dbReference>
<gene>
    <name evidence="5" type="ORF">RZN05_17865</name>
</gene>
<proteinExistence type="predicted"/>
<evidence type="ECO:0000313" key="6">
    <source>
        <dbReference type="Proteomes" id="UP001273531"/>
    </source>
</evidence>
<protein>
    <submittedName>
        <fullName evidence="5">TetR/AcrR family transcriptional regulator</fullName>
    </submittedName>
</protein>
<reference evidence="5 6" key="1">
    <citation type="submission" date="2023-10" db="EMBL/GenBank/DDBJ databases">
        <title>Sphingomonas sp. HF-S4 16S ribosomal RNA gene Genome sequencing and assembly.</title>
        <authorList>
            <person name="Lee H."/>
        </authorList>
    </citation>
    <scope>NUCLEOTIDE SEQUENCE [LARGE SCALE GENOMIC DNA]</scope>
    <source>
        <strain evidence="5 6">HF-S4</strain>
    </source>
</reference>
<dbReference type="SUPFAM" id="SSF46689">
    <property type="entry name" value="Homeodomain-like"/>
    <property type="match status" value="1"/>
</dbReference>
<feature type="compositionally biased region" description="Low complexity" evidence="3">
    <location>
        <begin position="171"/>
        <end position="181"/>
    </location>
</feature>
<dbReference type="PANTHER" id="PTHR43479:SF11">
    <property type="entry name" value="ACREF_ENVCD OPERON REPRESSOR-RELATED"/>
    <property type="match status" value="1"/>
</dbReference>
<dbReference type="PROSITE" id="PS50977">
    <property type="entry name" value="HTH_TETR_2"/>
    <property type="match status" value="1"/>
</dbReference>
<evidence type="ECO:0000256" key="1">
    <source>
        <dbReference type="ARBA" id="ARBA00023125"/>
    </source>
</evidence>
<comment type="caution">
    <text evidence="5">The sequence shown here is derived from an EMBL/GenBank/DDBJ whole genome shotgun (WGS) entry which is preliminary data.</text>
</comment>
<sequence>MGHPDPRPRRTRDAILGAFTALVLTRRYDALRTADLIAAADIGRSTFYEHFPSKEAVLLAAVEPILRTLASAALGRASKAQVRAMLEHVWEQRGFARMLLDGRTGANLQRQLAALIAERLDTGTDATMVATAAAAAQLAMLRLWIGGAVPCTPAELALRMLACAALVSASGSASPRSGSLPPRSPAPTSPAP</sequence>
<feature type="region of interest" description="Disordered" evidence="3">
    <location>
        <begin position="171"/>
        <end position="192"/>
    </location>
</feature>
<keyword evidence="6" id="KW-1185">Reference proteome</keyword>
<evidence type="ECO:0000259" key="4">
    <source>
        <dbReference type="PROSITE" id="PS50977"/>
    </source>
</evidence>
<evidence type="ECO:0000256" key="3">
    <source>
        <dbReference type="SAM" id="MobiDB-lite"/>
    </source>
</evidence>
<feature type="domain" description="HTH tetR-type" evidence="4">
    <location>
        <begin position="9"/>
        <end position="69"/>
    </location>
</feature>
<dbReference type="PANTHER" id="PTHR43479">
    <property type="entry name" value="ACREF/ENVCD OPERON REPRESSOR-RELATED"/>
    <property type="match status" value="1"/>
</dbReference>